<dbReference type="Gene3D" id="3.10.180.10">
    <property type="entry name" value="2,3-Dihydroxybiphenyl 1,2-Dioxygenase, domain 1"/>
    <property type="match status" value="1"/>
</dbReference>
<dbReference type="EMBL" id="JAAABM010000001">
    <property type="protein sequence ID" value="KAF7681404.1"/>
    <property type="molecule type" value="Genomic_DNA"/>
</dbReference>
<dbReference type="Pfam" id="PF00903">
    <property type="entry name" value="Glyoxalase"/>
    <property type="match status" value="1"/>
</dbReference>
<dbReference type="CDD" id="cd07233">
    <property type="entry name" value="GlxI_Zn"/>
    <property type="match status" value="1"/>
</dbReference>
<evidence type="ECO:0000313" key="5">
    <source>
        <dbReference type="Proteomes" id="UP000596902"/>
    </source>
</evidence>
<feature type="transmembrane region" description="Helical" evidence="2">
    <location>
        <begin position="714"/>
        <end position="740"/>
    </location>
</feature>
<keyword evidence="2" id="KW-1133">Transmembrane helix</keyword>
<dbReference type="Proteomes" id="UP000596902">
    <property type="component" value="Unassembled WGS sequence"/>
</dbReference>
<feature type="transmembrane region" description="Helical" evidence="2">
    <location>
        <begin position="746"/>
        <end position="769"/>
    </location>
</feature>
<keyword evidence="2" id="KW-0812">Transmembrane</keyword>
<feature type="compositionally biased region" description="Basic and acidic residues" evidence="1">
    <location>
        <begin position="973"/>
        <end position="984"/>
    </location>
</feature>
<dbReference type="PANTHER" id="PTHR35872:SF2">
    <property type="entry name" value="INTEGRAL MEMBRANE PROTEIN (AFU_ORTHOLOGUE AFUA_5G07110)"/>
    <property type="match status" value="1"/>
</dbReference>
<feature type="region of interest" description="Disordered" evidence="1">
    <location>
        <begin position="465"/>
        <end position="486"/>
    </location>
</feature>
<feature type="region of interest" description="Disordered" evidence="1">
    <location>
        <begin position="949"/>
        <end position="1009"/>
    </location>
</feature>
<sequence>MASSNENYPPGPYEADKHITPPPRPISPSTAEYQLNHMMIRIKDPEKSMKFYCDCLGMHVIFIFNAGPFTIYYLGPRDVGMANLRTSKGLLELYHIPADSSTPYASGNDYPGPGIGLGHLGFTVPDVAEAVERVKSHGFEVIKPLDEAKEEQMGIPADTAAGKHGKVPDGYKHLFKQLAFVKDPDLNDFIIFPLTLWHLNLSRTQKLLSEPQSETSTAARSEFFASALNGRWDNFDTKIVDLHKAAPDLVLEDVAHYLEAVYTNQIHDESHSKGFYDICKVLVKPIFSRQPAFGHGRFQVIKPCLPGIALGVAFPIFDLVVAMDKLKSKTRSARNRLAKATSSGSGTGELHVPHQSLPPHENSSTHAVNEGFQSAEPGTNAHDFGTPAGQPTRQPVIEPPTSLESSIDAGQHVPKPTRASDPSSHVTYSTLAAQRARSSSAPTRPQQYPRRPQAYRQASIGIRRIPSSNALRQAAQNPNAASTIRSSTPLPALDEEQELGQFSSSNGSQSTLTNPEPDRSRLRKVKSAIQTRIPFWGNKEEEEKSPTTSAHAAAPEDDMSSNYTSGMVDVLDTIDPEVATLTSLTNMQNSLFIPNLPWLNRRPTYNLRRRKSETESLEEINRILEPARAAQAQEQAAPRLQRSPTEATTTTMMTIDSQLTESRFAVLPEEADLSGWSVEDKKEVNDHVRHMLHSRRSKMKRSLKGFGQYVRRPLGFLVTLYATLITLFGLAWVLFLIGWVNVGGQQIYVVHVIDSVLVALFAVVGDGLAPFRAVDTYHMIYIAHYHHFTWSRRKKEMLPELADHNDLPAEHAPVSGPRVVDPADPEKQWEFTVLTPKQQEKLEHHQEKFCKSHSFYKPHETETHYAFPLRLLVAIVVLLDCHSLLQISLGACTWGIYYKHRPFAITTVILCCSITCNATAGLLIWLGDKKTRKKDVLERMNRQELTEEAIKEVEKKKQKEKERESEGESSGADEGRDREARRISLDAFRPGRKSMDRNREKKQSLGAYP</sequence>
<reference evidence="4" key="2">
    <citation type="submission" date="2020-08" db="EMBL/GenBank/DDBJ databases">
        <title>Draft Genome Sequence of Cumin Blight Pathogen Alternaria burnsii.</title>
        <authorList>
            <person name="Feng Z."/>
        </authorList>
    </citation>
    <scope>NUCLEOTIDE SEQUENCE</scope>
    <source>
        <strain evidence="4">CBS107.38</strain>
    </source>
</reference>
<evidence type="ECO:0000313" key="4">
    <source>
        <dbReference type="EMBL" id="KAF7681404.1"/>
    </source>
</evidence>
<feature type="region of interest" description="Disordered" evidence="1">
    <location>
        <begin position="331"/>
        <end position="453"/>
    </location>
</feature>
<feature type="region of interest" description="Disordered" evidence="1">
    <location>
        <begin position="628"/>
        <end position="648"/>
    </location>
</feature>
<dbReference type="Pfam" id="PF11204">
    <property type="entry name" value="DUF2985"/>
    <property type="match status" value="1"/>
</dbReference>
<keyword evidence="5" id="KW-1185">Reference proteome</keyword>
<comment type="caution">
    <text evidence="4">The sequence shown here is derived from an EMBL/GenBank/DDBJ whole genome shotgun (WGS) entry which is preliminary data.</text>
</comment>
<gene>
    <name evidence="4" type="ORF">GT037_000380</name>
</gene>
<evidence type="ECO:0000259" key="3">
    <source>
        <dbReference type="PROSITE" id="PS51819"/>
    </source>
</evidence>
<feature type="compositionally biased region" description="Low complexity" evidence="1">
    <location>
        <begin position="441"/>
        <end position="453"/>
    </location>
</feature>
<protein>
    <submittedName>
        <fullName evidence="4">Integral membrane protein</fullName>
    </submittedName>
</protein>
<evidence type="ECO:0000256" key="1">
    <source>
        <dbReference type="SAM" id="MobiDB-lite"/>
    </source>
</evidence>
<feature type="region of interest" description="Disordered" evidence="1">
    <location>
        <begin position="1"/>
        <end position="28"/>
    </location>
</feature>
<feature type="domain" description="VOC" evidence="3">
    <location>
        <begin position="34"/>
        <end position="178"/>
    </location>
</feature>
<reference evidence="4" key="1">
    <citation type="submission" date="2020-01" db="EMBL/GenBank/DDBJ databases">
        <authorList>
            <person name="Feng Z.H.Z."/>
        </authorList>
    </citation>
    <scope>NUCLEOTIDE SEQUENCE</scope>
    <source>
        <strain evidence="4">CBS107.38</strain>
    </source>
</reference>
<accession>A0A8H7BD67</accession>
<feature type="region of interest" description="Disordered" evidence="1">
    <location>
        <begin position="498"/>
        <end position="564"/>
    </location>
</feature>
<organism evidence="4 5">
    <name type="scientific">Alternaria burnsii</name>
    <dbReference type="NCBI Taxonomy" id="1187904"/>
    <lineage>
        <taxon>Eukaryota</taxon>
        <taxon>Fungi</taxon>
        <taxon>Dikarya</taxon>
        <taxon>Ascomycota</taxon>
        <taxon>Pezizomycotina</taxon>
        <taxon>Dothideomycetes</taxon>
        <taxon>Pleosporomycetidae</taxon>
        <taxon>Pleosporales</taxon>
        <taxon>Pleosporineae</taxon>
        <taxon>Pleosporaceae</taxon>
        <taxon>Alternaria</taxon>
        <taxon>Alternaria sect. Alternaria</taxon>
    </lineage>
</organism>
<feature type="transmembrane region" description="Helical" evidence="2">
    <location>
        <begin position="903"/>
        <end position="926"/>
    </location>
</feature>
<dbReference type="RefSeq" id="XP_038791283.1">
    <property type="nucleotide sequence ID" value="XM_038925427.1"/>
</dbReference>
<evidence type="ECO:0000256" key="2">
    <source>
        <dbReference type="SAM" id="Phobius"/>
    </source>
</evidence>
<feature type="compositionally biased region" description="Polar residues" evidence="1">
    <location>
        <begin position="420"/>
        <end position="440"/>
    </location>
</feature>
<feature type="compositionally biased region" description="Basic and acidic residues" evidence="1">
    <location>
        <begin position="993"/>
        <end position="1003"/>
    </location>
</feature>
<dbReference type="InterPro" id="IPR021369">
    <property type="entry name" value="DUF2985"/>
</dbReference>
<feature type="compositionally biased region" description="Polar residues" evidence="1">
    <location>
        <begin position="500"/>
        <end position="514"/>
    </location>
</feature>
<name>A0A8H7BD67_9PLEO</name>
<keyword evidence="2" id="KW-0472">Membrane</keyword>
<dbReference type="PANTHER" id="PTHR35872">
    <property type="entry name" value="INTEGRAL MEMBRANE PROTEIN (AFU_ORTHOLOGUE AFUA_5G07110)"/>
    <property type="match status" value="1"/>
</dbReference>
<feature type="compositionally biased region" description="Basic and acidic residues" evidence="1">
    <location>
        <begin position="949"/>
        <end position="966"/>
    </location>
</feature>
<dbReference type="AlphaFoldDB" id="A0A8H7BD67"/>
<feature type="compositionally biased region" description="Polar residues" evidence="1">
    <location>
        <begin position="466"/>
        <end position="486"/>
    </location>
</feature>
<proteinExistence type="predicted"/>
<dbReference type="InterPro" id="IPR004360">
    <property type="entry name" value="Glyas_Fos-R_dOase_dom"/>
</dbReference>
<dbReference type="InterPro" id="IPR037523">
    <property type="entry name" value="VOC_core"/>
</dbReference>
<dbReference type="SUPFAM" id="SSF54593">
    <property type="entry name" value="Glyoxalase/Bleomycin resistance protein/Dihydroxybiphenyl dioxygenase"/>
    <property type="match status" value="1"/>
</dbReference>
<feature type="compositionally biased region" description="Low complexity" evidence="1">
    <location>
        <begin position="628"/>
        <end position="641"/>
    </location>
</feature>
<dbReference type="GeneID" id="62198605"/>
<dbReference type="InterPro" id="IPR029068">
    <property type="entry name" value="Glyas_Bleomycin-R_OHBP_Dase"/>
</dbReference>
<dbReference type="PROSITE" id="PS51819">
    <property type="entry name" value="VOC"/>
    <property type="match status" value="1"/>
</dbReference>